<gene>
    <name evidence="1" type="ORF">NCWK1_4913</name>
</gene>
<accession>A0A2H6LPK1</accession>
<name>A0A2H6LPK1_9NOSO</name>
<reference evidence="2" key="1">
    <citation type="journal article" date="2018" name="Genome Announc.">
        <title>Draft Genome Sequence of the Nitrogen-Fixing and Hormogonia-Inducing Cyanobacterium Nostoc cycadae Strain WK-1, Isolated from the Coralloid Roots of Cycas revoluta.</title>
        <authorList>
            <person name="Kanesaki Y."/>
            <person name="Hirose M."/>
            <person name="Hirose Y."/>
            <person name="Fujisawa T."/>
            <person name="Nakamura Y."/>
            <person name="Watanabe S."/>
            <person name="Matsunaga S."/>
            <person name="Uchida H."/>
            <person name="Murakami A."/>
        </authorList>
    </citation>
    <scope>NUCLEOTIDE SEQUENCE [LARGE SCALE GENOMIC DNA]</scope>
    <source>
        <strain evidence="2">WK-1</strain>
    </source>
</reference>
<evidence type="ECO:0000313" key="2">
    <source>
        <dbReference type="Proteomes" id="UP000236527"/>
    </source>
</evidence>
<dbReference type="AlphaFoldDB" id="A0A2H6LPK1"/>
<evidence type="ECO:0000313" key="1">
    <source>
        <dbReference type="EMBL" id="GBE95131.1"/>
    </source>
</evidence>
<protein>
    <submittedName>
        <fullName evidence="1">Uncharacterized protein</fullName>
    </submittedName>
</protein>
<dbReference type="Proteomes" id="UP000236527">
    <property type="component" value="Unassembled WGS sequence"/>
</dbReference>
<comment type="caution">
    <text evidence="1">The sequence shown here is derived from an EMBL/GenBank/DDBJ whole genome shotgun (WGS) entry which is preliminary data.</text>
</comment>
<dbReference type="EMBL" id="BDGE01000097">
    <property type="protein sequence ID" value="GBE95131.1"/>
    <property type="molecule type" value="Genomic_DNA"/>
</dbReference>
<organism evidence="1 2">
    <name type="scientific">Nostoc cycadae WK-1</name>
    <dbReference type="NCBI Taxonomy" id="1861711"/>
    <lineage>
        <taxon>Bacteria</taxon>
        <taxon>Bacillati</taxon>
        <taxon>Cyanobacteriota</taxon>
        <taxon>Cyanophyceae</taxon>
        <taxon>Nostocales</taxon>
        <taxon>Nostocaceae</taxon>
        <taxon>Nostoc</taxon>
    </lineage>
</organism>
<keyword evidence="2" id="KW-1185">Reference proteome</keyword>
<sequence>MSLGTPYELYAALVGYHHHSLSYYHWHTEKIVPVAEPRGLPEDMNPIYKDYFENNRLGIEHHFTWFLVQEIIDYDWDRIFPPCKGYVNHQYAYLFSASAPFPDDLPDDESVYKMKKDNTTEVSWVQSYREYVGCVDWFIQELLKLGHPAEIRILFWLH</sequence>
<proteinExistence type="predicted"/>